<reference evidence="2" key="1">
    <citation type="submission" date="2020-05" db="EMBL/GenBank/DDBJ databases">
        <title>Mycena genomes resolve the evolution of fungal bioluminescence.</title>
        <authorList>
            <person name="Tsai I.J."/>
        </authorList>
    </citation>
    <scope>NUCLEOTIDE SEQUENCE</scope>
    <source>
        <strain evidence="2">110903Hualien_Pintung</strain>
    </source>
</reference>
<comment type="caution">
    <text evidence="2">The sequence shown here is derived from an EMBL/GenBank/DDBJ whole genome shotgun (WGS) entry which is preliminary data.</text>
</comment>
<feature type="chain" id="PRO_5034520095" evidence="1">
    <location>
        <begin position="20"/>
        <end position="206"/>
    </location>
</feature>
<evidence type="ECO:0000256" key="1">
    <source>
        <dbReference type="SAM" id="SignalP"/>
    </source>
</evidence>
<dbReference type="EMBL" id="JACAZE010000017">
    <property type="protein sequence ID" value="KAF7296280.1"/>
    <property type="molecule type" value="Genomic_DNA"/>
</dbReference>
<name>A0A8H6SCM9_MYCCL</name>
<evidence type="ECO:0000313" key="2">
    <source>
        <dbReference type="EMBL" id="KAF7296280.1"/>
    </source>
</evidence>
<evidence type="ECO:0000313" key="3">
    <source>
        <dbReference type="Proteomes" id="UP000613580"/>
    </source>
</evidence>
<dbReference type="Proteomes" id="UP000613580">
    <property type="component" value="Unassembled WGS sequence"/>
</dbReference>
<proteinExistence type="predicted"/>
<accession>A0A8H6SCM9</accession>
<sequence>MRFQLAVISSLLGMAPVLAAPAPAKVTAPVLFEGFNGAALPGEYSASILGSDAAGHTTYAFQWSELQVQATRIGTSTPASYSVGPLETISGINTLVVGSNYISQLAYAAGTAGIAEGLGYQCTFTGSRANCVGYEPIVTGTYNPTLQSNLPTQAFSDIVLDVPGESQGNSALGRGSSMVGALVGLGFVVQLFGYAVHCRALTISFG</sequence>
<keyword evidence="3" id="KW-1185">Reference proteome</keyword>
<keyword evidence="1" id="KW-0732">Signal</keyword>
<feature type="signal peptide" evidence="1">
    <location>
        <begin position="1"/>
        <end position="19"/>
    </location>
</feature>
<dbReference type="AlphaFoldDB" id="A0A8H6SCM9"/>
<protein>
    <submittedName>
        <fullName evidence="2">Uncharacterized protein</fullName>
    </submittedName>
</protein>
<gene>
    <name evidence="2" type="ORF">HMN09_01097300</name>
</gene>
<organism evidence="2 3">
    <name type="scientific">Mycena chlorophos</name>
    <name type="common">Agaric fungus</name>
    <name type="synonym">Agaricus chlorophos</name>
    <dbReference type="NCBI Taxonomy" id="658473"/>
    <lineage>
        <taxon>Eukaryota</taxon>
        <taxon>Fungi</taxon>
        <taxon>Dikarya</taxon>
        <taxon>Basidiomycota</taxon>
        <taxon>Agaricomycotina</taxon>
        <taxon>Agaricomycetes</taxon>
        <taxon>Agaricomycetidae</taxon>
        <taxon>Agaricales</taxon>
        <taxon>Marasmiineae</taxon>
        <taxon>Mycenaceae</taxon>
        <taxon>Mycena</taxon>
    </lineage>
</organism>
<dbReference type="OrthoDB" id="4991875at2759"/>